<dbReference type="AlphaFoldDB" id="Q255Y2"/>
<dbReference type="HOGENOM" id="CLU_2552131_0_0_0"/>
<organism evidence="1 2">
    <name type="scientific">Chlamydia felis (strain Fe/C-56)</name>
    <name type="common">Chlamydophila felis</name>
    <dbReference type="NCBI Taxonomy" id="264202"/>
    <lineage>
        <taxon>Bacteria</taxon>
        <taxon>Pseudomonadati</taxon>
        <taxon>Chlamydiota</taxon>
        <taxon>Chlamydiia</taxon>
        <taxon>Chlamydiales</taxon>
        <taxon>Chlamydiaceae</taxon>
        <taxon>Chlamydia/Chlamydophila group</taxon>
        <taxon>Chlamydia</taxon>
    </lineage>
</organism>
<dbReference type="EMBL" id="AP006861">
    <property type="protein sequence ID" value="BAE80906.1"/>
    <property type="molecule type" value="Genomic_DNA"/>
</dbReference>
<dbReference type="Proteomes" id="UP000001260">
    <property type="component" value="Chromosome"/>
</dbReference>
<dbReference type="KEGG" id="cfe:BAE80906.1"/>
<reference evidence="1 2" key="1">
    <citation type="journal article" date="2006" name="DNA Res.">
        <title>Genome sequence of the cat pathogen, Chlamydophila felis.</title>
        <authorList>
            <person name="Azuma Y."/>
            <person name="Hirakawa H."/>
            <person name="Yamashita A."/>
            <person name="Cai Y."/>
            <person name="Rahman M.A."/>
            <person name="Suzuki H."/>
            <person name="Mitaku S."/>
            <person name="Toh H."/>
            <person name="Goto S."/>
            <person name="Murakami T."/>
            <person name="Sugi K."/>
            <person name="Hayashi H."/>
            <person name="Fukushi H."/>
            <person name="Hattori M."/>
            <person name="Kuhara S."/>
            <person name="Shirai M."/>
        </authorList>
    </citation>
    <scope>NUCLEOTIDE SEQUENCE [LARGE SCALE GENOMIC DNA]</scope>
    <source>
        <strain evidence="1 2">Fe/C-56</strain>
    </source>
</reference>
<accession>Q255Y2</accession>
<sequence>MSLYRSTSRDYRKFAIVHKNKLQVNPKYKRRHYYEQRKFFLNNCYQLNNHATSFPSNKTTSLMKIKYVLLLKKALILHWLTH</sequence>
<dbReference type="STRING" id="264202.gene:10543942"/>
<gene>
    <name evidence="1" type="ordered locus">CF0134</name>
</gene>
<evidence type="ECO:0000313" key="2">
    <source>
        <dbReference type="Proteomes" id="UP000001260"/>
    </source>
</evidence>
<name>Q255Y2_CHLFF</name>
<protein>
    <submittedName>
        <fullName evidence="1">Uncharacterized protein</fullName>
    </submittedName>
</protein>
<proteinExistence type="predicted"/>
<keyword evidence="2" id="KW-1185">Reference proteome</keyword>
<evidence type="ECO:0000313" key="1">
    <source>
        <dbReference type="EMBL" id="BAE80906.1"/>
    </source>
</evidence>